<keyword evidence="4" id="KW-1185">Reference proteome</keyword>
<dbReference type="EMBL" id="PPSL01000001">
    <property type="protein sequence ID" value="PQJ13001.1"/>
    <property type="molecule type" value="Genomic_DNA"/>
</dbReference>
<dbReference type="Gene3D" id="2.60.120.260">
    <property type="entry name" value="Galactose-binding domain-like"/>
    <property type="match status" value="1"/>
</dbReference>
<feature type="region of interest" description="Disordered" evidence="1">
    <location>
        <begin position="242"/>
        <end position="267"/>
    </location>
</feature>
<evidence type="ECO:0008006" key="5">
    <source>
        <dbReference type="Google" id="ProtNLM"/>
    </source>
</evidence>
<evidence type="ECO:0000256" key="2">
    <source>
        <dbReference type="SAM" id="SignalP"/>
    </source>
</evidence>
<feature type="signal peptide" evidence="2">
    <location>
        <begin position="1"/>
        <end position="31"/>
    </location>
</feature>
<dbReference type="Proteomes" id="UP000239872">
    <property type="component" value="Unassembled WGS sequence"/>
</dbReference>
<dbReference type="RefSeq" id="WP_105037885.1">
    <property type="nucleotide sequence ID" value="NZ_PPSL01000001.1"/>
</dbReference>
<evidence type="ECO:0000313" key="3">
    <source>
        <dbReference type="EMBL" id="PQJ13001.1"/>
    </source>
</evidence>
<comment type="caution">
    <text evidence="3">The sequence shown here is derived from an EMBL/GenBank/DDBJ whole genome shotgun (WGS) entry which is preliminary data.</text>
</comment>
<reference evidence="3 4" key="1">
    <citation type="submission" date="2018-01" db="EMBL/GenBank/DDBJ databases">
        <title>A novel member of the phylum Bacteroidetes isolated from glacier ice.</title>
        <authorList>
            <person name="Liu Q."/>
            <person name="Xin Y.-H."/>
        </authorList>
    </citation>
    <scope>NUCLEOTIDE SEQUENCE [LARGE SCALE GENOMIC DNA]</scope>
    <source>
        <strain evidence="3 4">RB1R16</strain>
    </source>
</reference>
<name>A0A2S7T298_9BACT</name>
<evidence type="ECO:0000313" key="4">
    <source>
        <dbReference type="Proteomes" id="UP000239872"/>
    </source>
</evidence>
<gene>
    <name evidence="3" type="ORF">CJD36_004455</name>
</gene>
<accession>A0A2S7T298</accession>
<sequence>MKKYKKTIKCTAWMLLLILGTELIQPATTFALTTGPTQPEVLSFEPIGTTDMVDMFSGDFVYNIPLLDVEGYPINIAYHGGVNMEQEASWVGLGWNINPGEINRTVRGMPDDFNGDTISKQMHIRSDTTMRIGIGAGLELFGKGDPNPSIATIDLGLTFSANNYRGASADINLGVSHTFKKFISVGVNIGVGSQSGADVDYSVGAQRPFTEKVLQHDAGMGIGVNQGYSSRTGLSNINLSISATSTNNGPKHPPAEKNHHGGKGNTNSIPISGSIPIGLQNYVPVQTNIATMYSIMGRVKMGLEYGWNLGYLTGNAMQSVVSYATDGSRQSYGYLYMQNAQTQHPGQYSSILDFTRDKDGMFNETMKYLPMANMTYDIYSVSGQGTGGMFRPFRNDYGCVYDAYARSDNESNSFGLEAGLPEWFEIGGDYTNSKTRITSGPWGDYYREFAQRKSGSIYENVYLREGGELALVDPDYTRQINGFDLMEPNSGITHFPAEKINSTSKRDARGNLVYYFTAEEASITGVGSNPDIINYTSTDGFNSGPEPTKETIHRIGTGKLGRKKDQLSEIVQLQKDGRRYVYGFPAMNNIQKQATFSVNGSGDSPDGLIAFSGTDDGVNNSKGNDHFYNGSITPSYAHSFLLTSVLSTDYVDVSGNGISDDDLGSYTKLNYSLKEKDYRWRAPYFSGAAQYNPGYRMDKNDDKASYIIGSREEWLLHSIETRNFVAEFYTSVRNDACGSSDAITSTTPYGIHPYDSASAHAPSYKLDSIKLFNKHDRFINATNAIPIKTVFFVYSDTLCQGIENTLNGSGGKLTLNKIYFRYGKSQKSMISPYQFAYGYNPGYDFPNKDRWGNYKPQNHARNYEYPFVDQNDTANNLYASAWSLTRIGLPSGGVIEANYEADDYAYVQDKEANEMFLIDGIGNSWEFDGSDQLYRNKKSPNLFLYFKRRIADEIPSLGIRNYFIDTNLLYYNFRVKLRADKDGYEQVKGYTRVDSSGFCSDGIHGYILLEPVDPEGGSEVRLNPVTYTAINTGRYNIPQVMYPGSEPDWDMLHAIGHMFGNFAELASLVQNPIIPFLRKRAAQAASLNLSFIRLKSPGLHKKGGGQRVKSLLFYDSWSKLSGGNEQDATYGKKYSYKIEDNSDVSSGVASYEPLIGGDENPLRQPVPYHGAEGRHWPPMDPVDLFQELPLGESLFPMGSVGYSKVTVSSIHSDVGKSSQGLDIYRYYTAKDFPIYSKASKLVPSTERLYLIVKQETTVKAEQGFTLVMNDMHGKPKSIEHHIRKPKTGELQLISSQVYNYKHSAIDRLENNVSCLIFNKVTNQLEFVNRQLGVDADVTIDTREKHERTTNISFNINLNVSGYATAIIPILFAYPWYARYRNLFRSATVTKVVQQYGILESVETFNEGASVTQRNEVYDPETGQVVITSVDNEYGEREFTTNVPAYWAYSGMAPAYENIKYEADIARVKIDSNHIGKFYFSDSGLRVGDELLFDFTDSASHTSYRTTTWFMGTVYCLDCSPSHKEACVGSVLPRFPLNTAGWDTGNVLKDVHFKVVRSGNRNMLINTIENYSQLTLPFGTGTLDIYNGGRINLTASTYCDSNTVMPHNYLANADSINPYAIGQRGIYRLLSDYVYTKGRSNGGPGEEGLFKGYNLYSLNFYDECIRFPYNYFQPDINFTIDQNWKLVRTITKWSPFGVEIENRDATGNYSTAVFGHNEDLPVAIATNARQGEVIAEGFEDYSMLHLLYNLMGYNHSFIRPLFGTTSLGTSTQYDLLQLSNPSALSINNSAAHTGLFSLEVPTTGTGYYKVTVPVNNTSYAGLRSMYNLYYPPGVYTFSGNNEYLPFQVTPNKKFILSFWVKDVSNPANATDYTLTFNTACGVYTDLGTFPFTKKTNIIDGWQQIEATFICSASADLWLPEAFYIDDMRMFPADANIKSFVYNPINEKLMATLDENNFAKMYEYDLEGNLVRVKKETEKGVMTVSESRSNNPAN</sequence>
<organism evidence="3 4">
    <name type="scientific">Flavipsychrobacter stenotrophus</name>
    <dbReference type="NCBI Taxonomy" id="2077091"/>
    <lineage>
        <taxon>Bacteria</taxon>
        <taxon>Pseudomonadati</taxon>
        <taxon>Bacteroidota</taxon>
        <taxon>Chitinophagia</taxon>
        <taxon>Chitinophagales</taxon>
        <taxon>Chitinophagaceae</taxon>
        <taxon>Flavipsychrobacter</taxon>
    </lineage>
</organism>
<proteinExistence type="predicted"/>
<keyword evidence="2" id="KW-0732">Signal</keyword>
<evidence type="ECO:0000256" key="1">
    <source>
        <dbReference type="SAM" id="MobiDB-lite"/>
    </source>
</evidence>
<feature type="chain" id="PRO_5015505872" description="PA14 domain-containing protein" evidence="2">
    <location>
        <begin position="32"/>
        <end position="1992"/>
    </location>
</feature>
<dbReference type="OrthoDB" id="9814627at2"/>
<protein>
    <recommendedName>
        <fullName evidence="5">PA14 domain-containing protein</fullName>
    </recommendedName>
</protein>